<keyword evidence="2" id="KW-1185">Reference proteome</keyword>
<dbReference type="EMBL" id="MU006096">
    <property type="protein sequence ID" value="KAF2838742.1"/>
    <property type="molecule type" value="Genomic_DNA"/>
</dbReference>
<accession>A0A9P4S9Y3</accession>
<dbReference type="AlphaFoldDB" id="A0A9P4S9Y3"/>
<dbReference type="OrthoDB" id="6365676at2759"/>
<dbReference type="Proteomes" id="UP000799429">
    <property type="component" value="Unassembled WGS sequence"/>
</dbReference>
<name>A0A9P4S9Y3_9PEZI</name>
<organism evidence="1 2">
    <name type="scientific">Patellaria atrata CBS 101060</name>
    <dbReference type="NCBI Taxonomy" id="1346257"/>
    <lineage>
        <taxon>Eukaryota</taxon>
        <taxon>Fungi</taxon>
        <taxon>Dikarya</taxon>
        <taxon>Ascomycota</taxon>
        <taxon>Pezizomycotina</taxon>
        <taxon>Dothideomycetes</taxon>
        <taxon>Dothideomycetes incertae sedis</taxon>
        <taxon>Patellariales</taxon>
        <taxon>Patellariaceae</taxon>
        <taxon>Patellaria</taxon>
    </lineage>
</organism>
<protein>
    <submittedName>
        <fullName evidence="1">Uncharacterized protein</fullName>
    </submittedName>
</protein>
<evidence type="ECO:0000313" key="1">
    <source>
        <dbReference type="EMBL" id="KAF2838742.1"/>
    </source>
</evidence>
<comment type="caution">
    <text evidence="1">The sequence shown here is derived from an EMBL/GenBank/DDBJ whole genome shotgun (WGS) entry which is preliminary data.</text>
</comment>
<proteinExistence type="predicted"/>
<reference evidence="1" key="1">
    <citation type="journal article" date="2020" name="Stud. Mycol.">
        <title>101 Dothideomycetes genomes: a test case for predicting lifestyles and emergence of pathogens.</title>
        <authorList>
            <person name="Haridas S."/>
            <person name="Albert R."/>
            <person name="Binder M."/>
            <person name="Bloem J."/>
            <person name="Labutti K."/>
            <person name="Salamov A."/>
            <person name="Andreopoulos B."/>
            <person name="Baker S."/>
            <person name="Barry K."/>
            <person name="Bills G."/>
            <person name="Bluhm B."/>
            <person name="Cannon C."/>
            <person name="Castanera R."/>
            <person name="Culley D."/>
            <person name="Daum C."/>
            <person name="Ezra D."/>
            <person name="Gonzalez J."/>
            <person name="Henrissat B."/>
            <person name="Kuo A."/>
            <person name="Liang C."/>
            <person name="Lipzen A."/>
            <person name="Lutzoni F."/>
            <person name="Magnuson J."/>
            <person name="Mondo S."/>
            <person name="Nolan M."/>
            <person name="Ohm R."/>
            <person name="Pangilinan J."/>
            <person name="Park H.-J."/>
            <person name="Ramirez L."/>
            <person name="Alfaro M."/>
            <person name="Sun H."/>
            <person name="Tritt A."/>
            <person name="Yoshinaga Y."/>
            <person name="Zwiers L.-H."/>
            <person name="Turgeon B."/>
            <person name="Goodwin S."/>
            <person name="Spatafora J."/>
            <person name="Crous P."/>
            <person name="Grigoriev I."/>
        </authorList>
    </citation>
    <scope>NUCLEOTIDE SEQUENCE</scope>
    <source>
        <strain evidence="1">CBS 101060</strain>
    </source>
</reference>
<sequence length="184" mass="20624">MSDSRSPRPVVIIPESEDHFVATFAKLPVRPIQAGDDLPYGASRSVPPANFSFTFQQILINRKATKSEYYHSGRAVSTSDTGGTRRRFPTSSLGPLEEAEETRAVQLALDEHTWWHALARVPVETIIMTRPDGVEDMDLNIMPPNAEFQHPSLKAEWHAVARRRGVAVQWVNVPQAYYGDTDII</sequence>
<evidence type="ECO:0000313" key="2">
    <source>
        <dbReference type="Proteomes" id="UP000799429"/>
    </source>
</evidence>
<gene>
    <name evidence="1" type="ORF">M501DRAFT_1016832</name>
</gene>